<evidence type="ECO:0000313" key="4">
    <source>
        <dbReference type="Proteomes" id="UP001629249"/>
    </source>
</evidence>
<name>A0ABW8ZXD0_9BURK</name>
<proteinExistence type="predicted"/>
<dbReference type="CDD" id="cd07129">
    <property type="entry name" value="ALDH_KGSADH"/>
    <property type="match status" value="1"/>
</dbReference>
<dbReference type="InterPro" id="IPR015590">
    <property type="entry name" value="Aldehyde_DH_dom"/>
</dbReference>
<keyword evidence="1" id="KW-0560">Oxidoreductase</keyword>
<dbReference type="Gene3D" id="3.40.605.10">
    <property type="entry name" value="Aldehyde Dehydrogenase, Chain A, domain 1"/>
    <property type="match status" value="1"/>
</dbReference>
<keyword evidence="4" id="KW-1185">Reference proteome</keyword>
<sequence length="522" mass="54027">MTITGEMLIDGEAVTGNGDAFYALNPTTGAQMEPAFRSGGVTDVARACELGRQAFNLYRNTSLETRAALLESIASNLEAAGNELVERAMAETGLARPRLEGELARTARQLRMFAGVVRKGHWLNATLDSASGAAPDLRMRMIALGPVAVFGASNFPLAFSVAGGDTASALAAACPVIVKAHPAHPGTSEIAGRAIQAAVASAGLPHGVFSMLVDHGHAIGEELVRHSAIKAVGFTGSRSGGIALSRIAANRPEPIPVYAEMSSTNPVFLLPGALRAGGVQLATGFADSLTASAGQFCTNPGLVLAIAGADTDAWKLAVSAAIVGRPAATMLTPGIHAAYEAGIARLDGMHGVRRLAHGVTPASSCQARAALYETTADAFLADKQIQNEVFGPSSVIVICRDSAHMLAVAQALEGQLTATVHAELQVDAALAQLLLSCLELKAGRVLINGFPTGVEVCHAMVHGGPFPSTSDGRTTSVGAGAIDRFLRPVCYQNVPDSWLPEALQDANPLNLWRLKDGERVNG</sequence>
<dbReference type="RefSeq" id="WP_408332605.1">
    <property type="nucleotide sequence ID" value="NZ_JAQQFH010000030.1"/>
</dbReference>
<dbReference type="InterPro" id="IPR016162">
    <property type="entry name" value="Ald_DH_N"/>
</dbReference>
<organism evidence="3 4">
    <name type="scientific">Paraburkholderia agricolaris</name>
    <dbReference type="NCBI Taxonomy" id="2152888"/>
    <lineage>
        <taxon>Bacteria</taxon>
        <taxon>Pseudomonadati</taxon>
        <taxon>Pseudomonadota</taxon>
        <taxon>Betaproteobacteria</taxon>
        <taxon>Burkholderiales</taxon>
        <taxon>Burkholderiaceae</taxon>
        <taxon>Paraburkholderia</taxon>
    </lineage>
</organism>
<protein>
    <submittedName>
        <fullName evidence="3">Aldehyde dehydrogenase (NADP(+))</fullName>
    </submittedName>
</protein>
<feature type="domain" description="Aldehyde dehydrogenase" evidence="2">
    <location>
        <begin position="19"/>
        <end position="464"/>
    </location>
</feature>
<evidence type="ECO:0000259" key="2">
    <source>
        <dbReference type="Pfam" id="PF00171"/>
    </source>
</evidence>
<dbReference type="PANTHER" id="PTHR43353">
    <property type="entry name" value="SUCCINATE-SEMIALDEHYDE DEHYDROGENASE, MITOCHONDRIAL"/>
    <property type="match status" value="1"/>
</dbReference>
<dbReference type="EMBL" id="JAQQFN010000028">
    <property type="protein sequence ID" value="MFL9887515.1"/>
    <property type="molecule type" value="Genomic_DNA"/>
</dbReference>
<evidence type="ECO:0000256" key="1">
    <source>
        <dbReference type="ARBA" id="ARBA00023002"/>
    </source>
</evidence>
<dbReference type="SUPFAM" id="SSF53720">
    <property type="entry name" value="ALDH-like"/>
    <property type="match status" value="1"/>
</dbReference>
<dbReference type="InterPro" id="IPR044151">
    <property type="entry name" value="ALDH_KGSADH"/>
</dbReference>
<dbReference type="InterPro" id="IPR016161">
    <property type="entry name" value="Ald_DH/histidinol_DH"/>
</dbReference>
<accession>A0ABW8ZXD0</accession>
<comment type="caution">
    <text evidence="3">The sequence shown here is derived from an EMBL/GenBank/DDBJ whole genome shotgun (WGS) entry which is preliminary data.</text>
</comment>
<dbReference type="Pfam" id="PF00171">
    <property type="entry name" value="Aldedh"/>
    <property type="match status" value="1"/>
</dbReference>
<dbReference type="InterPro" id="IPR016163">
    <property type="entry name" value="Ald_DH_C"/>
</dbReference>
<reference evidence="3 4" key="1">
    <citation type="journal article" date="2024" name="Chem. Sci.">
        <title>Discovery of megapolipeptins by genome mining of a Burkholderiales bacteria collection.</title>
        <authorList>
            <person name="Paulo B.S."/>
            <person name="Recchia M.J.J."/>
            <person name="Lee S."/>
            <person name="Fergusson C.H."/>
            <person name="Romanowski S.B."/>
            <person name="Hernandez A."/>
            <person name="Krull N."/>
            <person name="Liu D.Y."/>
            <person name="Cavanagh H."/>
            <person name="Bos A."/>
            <person name="Gray C.A."/>
            <person name="Murphy B.T."/>
            <person name="Linington R.G."/>
            <person name="Eustaquio A.S."/>
        </authorList>
    </citation>
    <scope>NUCLEOTIDE SEQUENCE [LARGE SCALE GENOMIC DNA]</scope>
    <source>
        <strain evidence="3 4">RL16-012-BIC-B</strain>
    </source>
</reference>
<dbReference type="PANTHER" id="PTHR43353:SF3">
    <property type="entry name" value="ALDEHYDE DEHYDROGENASE-RELATED"/>
    <property type="match status" value="1"/>
</dbReference>
<gene>
    <name evidence="3" type="ORF">PQR66_31090</name>
</gene>
<dbReference type="Proteomes" id="UP001629249">
    <property type="component" value="Unassembled WGS sequence"/>
</dbReference>
<dbReference type="InterPro" id="IPR050740">
    <property type="entry name" value="Aldehyde_DH_Superfamily"/>
</dbReference>
<evidence type="ECO:0000313" key="3">
    <source>
        <dbReference type="EMBL" id="MFL9887515.1"/>
    </source>
</evidence>
<dbReference type="Gene3D" id="3.40.309.10">
    <property type="entry name" value="Aldehyde Dehydrogenase, Chain A, domain 2"/>
    <property type="match status" value="1"/>
</dbReference>